<protein>
    <recommendedName>
        <fullName evidence="2">Ribonuclease H1 N-terminal domain-containing protein</fullName>
    </recommendedName>
</protein>
<comment type="caution">
    <text evidence="3">The sequence shown here is derived from an EMBL/GenBank/DDBJ whole genome shotgun (WGS) entry which is preliminary data.</text>
</comment>
<sequence>MTARNGSPDYDDADIVALIASLDLVDINATTPPRDPPTPPPTSPPPAAHRTIEYHTFPSIPRSRVHPPPSAPQTPSPSAPQTPSRRAPNPKVYLIESPTKHTSSQDWATAGAATQGVANARVRAIGRHKKKPRHGNAAFVVFYGLDVGVFLSWQEVDPLVTGVSCSLFRGYSTLAAAEAAFQFVLNNSWVRRTGDHIVAAIPRLPQPIHDISQLNVLNDTEDHDATWYVVYRGITPGVYRSHLESQLNTVGVSGALHERIQGKAEALRKFAEVFRRGEVNVVAPPYPDAGDVFL</sequence>
<dbReference type="SUPFAM" id="SSF55658">
    <property type="entry name" value="L9 N-domain-like"/>
    <property type="match status" value="1"/>
</dbReference>
<feature type="region of interest" description="Disordered" evidence="1">
    <location>
        <begin position="27"/>
        <end position="89"/>
    </location>
</feature>
<dbReference type="AlphaFoldDB" id="A0AAD7I503"/>
<dbReference type="Pfam" id="PF01693">
    <property type="entry name" value="Cauli_VI"/>
    <property type="match status" value="2"/>
</dbReference>
<reference evidence="3" key="1">
    <citation type="submission" date="2023-03" db="EMBL/GenBank/DDBJ databases">
        <title>Massive genome expansion in bonnet fungi (Mycena s.s.) driven by repeated elements and novel gene families across ecological guilds.</title>
        <authorList>
            <consortium name="Lawrence Berkeley National Laboratory"/>
            <person name="Harder C.B."/>
            <person name="Miyauchi S."/>
            <person name="Viragh M."/>
            <person name="Kuo A."/>
            <person name="Thoen E."/>
            <person name="Andreopoulos B."/>
            <person name="Lu D."/>
            <person name="Skrede I."/>
            <person name="Drula E."/>
            <person name="Henrissat B."/>
            <person name="Morin E."/>
            <person name="Kohler A."/>
            <person name="Barry K."/>
            <person name="LaButti K."/>
            <person name="Morin E."/>
            <person name="Salamov A."/>
            <person name="Lipzen A."/>
            <person name="Mereny Z."/>
            <person name="Hegedus B."/>
            <person name="Baldrian P."/>
            <person name="Stursova M."/>
            <person name="Weitz H."/>
            <person name="Taylor A."/>
            <person name="Grigoriev I.V."/>
            <person name="Nagy L.G."/>
            <person name="Martin F."/>
            <person name="Kauserud H."/>
        </authorList>
    </citation>
    <scope>NUCLEOTIDE SEQUENCE</scope>
    <source>
        <strain evidence="3">CBHHK188m</strain>
    </source>
</reference>
<evidence type="ECO:0000256" key="1">
    <source>
        <dbReference type="SAM" id="MobiDB-lite"/>
    </source>
</evidence>
<dbReference type="InterPro" id="IPR011320">
    <property type="entry name" value="RNase_H1_N"/>
</dbReference>
<evidence type="ECO:0000313" key="3">
    <source>
        <dbReference type="EMBL" id="KAJ7735252.1"/>
    </source>
</evidence>
<gene>
    <name evidence="3" type="ORF">DFH07DRAFT_967254</name>
</gene>
<accession>A0AAD7I503</accession>
<dbReference type="Proteomes" id="UP001215280">
    <property type="component" value="Unassembled WGS sequence"/>
</dbReference>
<dbReference type="Gene3D" id="3.40.970.10">
    <property type="entry name" value="Ribonuclease H1, N-terminal domain"/>
    <property type="match status" value="1"/>
</dbReference>
<feature type="domain" description="Ribonuclease H1 N-terminal" evidence="2">
    <location>
        <begin position="227"/>
        <end position="266"/>
    </location>
</feature>
<feature type="compositionally biased region" description="Pro residues" evidence="1">
    <location>
        <begin position="33"/>
        <end position="47"/>
    </location>
</feature>
<evidence type="ECO:0000313" key="4">
    <source>
        <dbReference type="Proteomes" id="UP001215280"/>
    </source>
</evidence>
<dbReference type="EMBL" id="JARJLG010000156">
    <property type="protein sequence ID" value="KAJ7735252.1"/>
    <property type="molecule type" value="Genomic_DNA"/>
</dbReference>
<evidence type="ECO:0000259" key="2">
    <source>
        <dbReference type="Pfam" id="PF01693"/>
    </source>
</evidence>
<dbReference type="InterPro" id="IPR009027">
    <property type="entry name" value="Ribosomal_bL9/RNase_H1_N"/>
</dbReference>
<name>A0AAD7I503_9AGAR</name>
<dbReference type="InterPro" id="IPR037056">
    <property type="entry name" value="RNase_H1_N_sf"/>
</dbReference>
<keyword evidence="4" id="KW-1185">Reference proteome</keyword>
<feature type="compositionally biased region" description="Pro residues" evidence="1">
    <location>
        <begin position="66"/>
        <end position="80"/>
    </location>
</feature>
<feature type="domain" description="Ribonuclease H1 N-terminal" evidence="2">
    <location>
        <begin position="139"/>
        <end position="179"/>
    </location>
</feature>
<proteinExistence type="predicted"/>
<organism evidence="3 4">
    <name type="scientific">Mycena maculata</name>
    <dbReference type="NCBI Taxonomy" id="230809"/>
    <lineage>
        <taxon>Eukaryota</taxon>
        <taxon>Fungi</taxon>
        <taxon>Dikarya</taxon>
        <taxon>Basidiomycota</taxon>
        <taxon>Agaricomycotina</taxon>
        <taxon>Agaricomycetes</taxon>
        <taxon>Agaricomycetidae</taxon>
        <taxon>Agaricales</taxon>
        <taxon>Marasmiineae</taxon>
        <taxon>Mycenaceae</taxon>
        <taxon>Mycena</taxon>
    </lineage>
</organism>